<feature type="compositionally biased region" description="Low complexity" evidence="1">
    <location>
        <begin position="58"/>
        <end position="76"/>
    </location>
</feature>
<gene>
    <name evidence="3" type="primary">Aste57867_10779</name>
    <name evidence="2" type="ORF">As57867_010739</name>
    <name evidence="3" type="ORF">ASTE57867_10779</name>
</gene>
<dbReference type="OrthoDB" id="79819at2759"/>
<feature type="compositionally biased region" description="Basic residues" evidence="1">
    <location>
        <begin position="103"/>
        <end position="116"/>
    </location>
</feature>
<proteinExistence type="predicted"/>
<protein>
    <submittedName>
        <fullName evidence="3">Aste57867_10779 protein</fullName>
    </submittedName>
</protein>
<feature type="compositionally biased region" description="Low complexity" evidence="1">
    <location>
        <begin position="164"/>
        <end position="174"/>
    </location>
</feature>
<feature type="compositionally biased region" description="Polar residues" evidence="1">
    <location>
        <begin position="226"/>
        <end position="239"/>
    </location>
</feature>
<feature type="compositionally biased region" description="Basic residues" evidence="1">
    <location>
        <begin position="205"/>
        <end position="214"/>
    </location>
</feature>
<evidence type="ECO:0000313" key="2">
    <source>
        <dbReference type="EMBL" id="KAF0698622.1"/>
    </source>
</evidence>
<feature type="compositionally biased region" description="Basic residues" evidence="1">
    <location>
        <begin position="153"/>
        <end position="163"/>
    </location>
</feature>
<dbReference type="AlphaFoldDB" id="A0A485KSW7"/>
<feature type="region of interest" description="Disordered" evidence="1">
    <location>
        <begin position="1"/>
        <end position="82"/>
    </location>
</feature>
<feature type="region of interest" description="Disordered" evidence="1">
    <location>
        <begin position="98"/>
        <end position="119"/>
    </location>
</feature>
<evidence type="ECO:0000313" key="4">
    <source>
        <dbReference type="Proteomes" id="UP000332933"/>
    </source>
</evidence>
<sequence>MSQTGGALSGHFQKKQKTPQAAAPAFQFGFNAAPSVGEVTEQSPEKTASKKKKKKAKAPVVEPADAPAVPVAEASSQDVTAPVDAEVATSIKGVADVSLGAKANKKKKKKKAKKKPAAVEVPEKKDFEFLFTFDKVGFSEAELAEMDSSKSRASSKKAGKAKPRPTTTPAVTAPPAAPMGLTNYMTLRKATDNSSEVQKMQLRYGKGKRIHTPKKKDDKAAGAPKTNSASAGSTFKFNF</sequence>
<keyword evidence="4" id="KW-1185">Reference proteome</keyword>
<feature type="region of interest" description="Disordered" evidence="1">
    <location>
        <begin position="143"/>
        <end position="239"/>
    </location>
</feature>
<feature type="compositionally biased region" description="Low complexity" evidence="1">
    <location>
        <begin position="18"/>
        <end position="34"/>
    </location>
</feature>
<reference evidence="2" key="2">
    <citation type="submission" date="2019-06" db="EMBL/GenBank/DDBJ databases">
        <title>Genomics analysis of Aphanomyces spp. identifies a new class of oomycete effector associated with host adaptation.</title>
        <authorList>
            <person name="Gaulin E."/>
        </authorList>
    </citation>
    <scope>NUCLEOTIDE SEQUENCE</scope>
    <source>
        <strain evidence="2">CBS 578.67</strain>
    </source>
</reference>
<dbReference type="EMBL" id="CAADRA010005249">
    <property type="protein sequence ID" value="VFT87649.1"/>
    <property type="molecule type" value="Genomic_DNA"/>
</dbReference>
<evidence type="ECO:0000313" key="3">
    <source>
        <dbReference type="EMBL" id="VFT87649.1"/>
    </source>
</evidence>
<reference evidence="3 4" key="1">
    <citation type="submission" date="2019-03" db="EMBL/GenBank/DDBJ databases">
        <authorList>
            <person name="Gaulin E."/>
            <person name="Dumas B."/>
        </authorList>
    </citation>
    <scope>NUCLEOTIDE SEQUENCE [LARGE SCALE GENOMIC DNA]</scope>
    <source>
        <strain evidence="3">CBS 568.67</strain>
    </source>
</reference>
<dbReference type="EMBL" id="VJMH01005228">
    <property type="protein sequence ID" value="KAF0698622.1"/>
    <property type="molecule type" value="Genomic_DNA"/>
</dbReference>
<organism evidence="3 4">
    <name type="scientific">Aphanomyces stellatus</name>
    <dbReference type="NCBI Taxonomy" id="120398"/>
    <lineage>
        <taxon>Eukaryota</taxon>
        <taxon>Sar</taxon>
        <taxon>Stramenopiles</taxon>
        <taxon>Oomycota</taxon>
        <taxon>Saprolegniomycetes</taxon>
        <taxon>Saprolegniales</taxon>
        <taxon>Verrucalvaceae</taxon>
        <taxon>Aphanomyces</taxon>
    </lineage>
</organism>
<dbReference type="Proteomes" id="UP000332933">
    <property type="component" value="Unassembled WGS sequence"/>
</dbReference>
<evidence type="ECO:0000256" key="1">
    <source>
        <dbReference type="SAM" id="MobiDB-lite"/>
    </source>
</evidence>
<accession>A0A485KSW7</accession>
<name>A0A485KSW7_9STRA</name>